<feature type="region of interest" description="Disordered" evidence="1">
    <location>
        <begin position="1"/>
        <end position="24"/>
    </location>
</feature>
<evidence type="ECO:0000313" key="4">
    <source>
        <dbReference type="Proteomes" id="UP001281614"/>
    </source>
</evidence>
<gene>
    <name evidence="3" type="ORF">CKAH01_15214</name>
</gene>
<feature type="transmembrane region" description="Helical" evidence="2">
    <location>
        <begin position="1160"/>
        <end position="1180"/>
    </location>
</feature>
<keyword evidence="2" id="KW-0812">Transmembrane</keyword>
<organism evidence="3 4">
    <name type="scientific">Colletotrichum kahawae</name>
    <name type="common">Coffee berry disease fungus</name>
    <dbReference type="NCBI Taxonomy" id="34407"/>
    <lineage>
        <taxon>Eukaryota</taxon>
        <taxon>Fungi</taxon>
        <taxon>Dikarya</taxon>
        <taxon>Ascomycota</taxon>
        <taxon>Pezizomycotina</taxon>
        <taxon>Sordariomycetes</taxon>
        <taxon>Hypocreomycetidae</taxon>
        <taxon>Glomerellales</taxon>
        <taxon>Glomerellaceae</taxon>
        <taxon>Colletotrichum</taxon>
        <taxon>Colletotrichum gloeosporioides species complex</taxon>
    </lineage>
</organism>
<dbReference type="Proteomes" id="UP001281614">
    <property type="component" value="Unassembled WGS sequence"/>
</dbReference>
<feature type="compositionally biased region" description="Basic and acidic residues" evidence="1">
    <location>
        <begin position="1312"/>
        <end position="1328"/>
    </location>
</feature>
<feature type="region of interest" description="Disordered" evidence="1">
    <location>
        <begin position="708"/>
        <end position="728"/>
    </location>
</feature>
<feature type="region of interest" description="Disordered" evidence="1">
    <location>
        <begin position="1308"/>
        <end position="1348"/>
    </location>
</feature>
<sequence length="1348" mass="154210">MERSNPEDDSGTTDEAAKEKQQRKSFFSFGDEGVTATVGASGRLLRISRHFPGKKTGFCVDDPEMPEPWNVQWRLETLLDWAENPLSPRGIGPKIGLVSKPMEVVNHRWPTFEGKTKHGVAFKLQYVTSGGIIYQRFEFTECEATQSNSSPHVAPSLPRLSITPDCVIRNLDFVDVWNQFNLAKFDDPAYGHKLTENAFIREHEDGGDKIVLFTHALDETACLEFALVDDSSQVDEFSQLGEFAQLDELEDSVEGTRKGPRYVIQPRTALGDESLDLTSKMKPRTIILAYNLQYLTGDESNEVIPLPWQTASQMIDDLMQPDDEHSLTNGTNHKMDQYLSRNLEYILSVCSIPILDAEDERFPCFALTCGDVDSHRVAAAPSFYAFQFLLLALKHYQHEHNTSASCDCFHSPDHGKETFYICRMMRRIERVCTGHIKWLFQKANRSGGLFCPNYWVNGDEIDNWTYDYDLPQKFHANASFQIIKAYGDMIPVFDLTDNALIWHAMKAAEGTGLAPDFEGTTSANTYSSKHLQQHMLERFTTDDPKSKRRMLAVTRSLVETRFQLRSKDCALFRAIDLGFFADIKPEKGRGSAIRQDVVGVWKATIESQKSYEENNDINWRDPQQFLLGIIMARNQDSINSRSAMEMYEHAMSVLVNATSANGLFPGWLTAQNDPAPYESEWLRDRYWGVTFEIPYALWQRCDDPKWNKPLDQEANPGNTPDHHEPGPKSEMELILKELRILSRSSADIYNLLNGGLKHSIGPMKPRVQLESSSKDFQPFNYSVDEQNIVELQDQWLYNEPTFFVTKASDWRAMDWRRANDIIPVEISDNPFVGLLLDVPKSRKKPLHRDSLRGPRPIFFEEETAAVLNTWNTEIHFSFYRLDAGADQIGKTAQSLNGTHVAADIFSVGKGEQRRALVKVSMGFRFEGDLFDRYWTCRFLDADKVEFSRLVGYHSELNITAALNTGLAIRDMMQFLGNGHLNTLGQNSWQQRRVLELMFFGKMVQRMNLGANEILSQVWLSLRDRPEALNNDNNQDLEMLEEPEVDIFLATKGDSAISRKRIEKVQPVIRVVMGNLEENIAQIASWQNREKDRQAERPRWTLKDENRYRSTIQKLLVSNNHDILRLKRTLLKISKLEESLVKELEVIRSDLEEQRGVETQLFTYVTVVFLPLGFATGIFSMSEAPATQTLSNMILTALGAFMSIALLGLVVKTIISANIVRLPEVTNWTSQDWSNWSERRSRRLRGLRATSEEIWRMDKKTWELAMEKMRMTIKREWTIKKVIVVTAIQGWKETVVGWRKTMRKGKVRARGRKNLEDFRADGGDTERGMTRTNGSTGNEEDGSGRASLY</sequence>
<accession>A0AAD9YJA9</accession>
<evidence type="ECO:0000313" key="3">
    <source>
        <dbReference type="EMBL" id="KAK2767880.1"/>
    </source>
</evidence>
<protein>
    <recommendedName>
        <fullName evidence="5">CorA-like Mg2+ transporter</fullName>
    </recommendedName>
</protein>
<evidence type="ECO:0008006" key="5">
    <source>
        <dbReference type="Google" id="ProtNLM"/>
    </source>
</evidence>
<feature type="transmembrane region" description="Helical" evidence="2">
    <location>
        <begin position="1192"/>
        <end position="1214"/>
    </location>
</feature>
<keyword evidence="4" id="KW-1185">Reference proteome</keyword>
<evidence type="ECO:0000256" key="2">
    <source>
        <dbReference type="SAM" id="Phobius"/>
    </source>
</evidence>
<reference evidence="3" key="1">
    <citation type="submission" date="2023-02" db="EMBL/GenBank/DDBJ databases">
        <title>Colletotrichum kahawae CIFC_Que2 genome sequencing and assembly.</title>
        <authorList>
            <person name="Baroncelli R."/>
        </authorList>
    </citation>
    <scope>NUCLEOTIDE SEQUENCE</scope>
    <source>
        <strain evidence="3">CIFC_Que2</strain>
    </source>
</reference>
<keyword evidence="2" id="KW-0472">Membrane</keyword>
<evidence type="ECO:0000256" key="1">
    <source>
        <dbReference type="SAM" id="MobiDB-lite"/>
    </source>
</evidence>
<proteinExistence type="predicted"/>
<keyword evidence="2" id="KW-1133">Transmembrane helix</keyword>
<comment type="caution">
    <text evidence="3">The sequence shown here is derived from an EMBL/GenBank/DDBJ whole genome shotgun (WGS) entry which is preliminary data.</text>
</comment>
<dbReference type="Gene3D" id="1.20.58.340">
    <property type="entry name" value="Magnesium transport protein CorA, transmembrane region"/>
    <property type="match status" value="1"/>
</dbReference>
<dbReference type="EMBL" id="VYYT01000114">
    <property type="protein sequence ID" value="KAK2767880.1"/>
    <property type="molecule type" value="Genomic_DNA"/>
</dbReference>
<name>A0AAD9YJA9_COLKA</name>